<dbReference type="GO" id="GO:0043190">
    <property type="term" value="C:ATP-binding cassette (ABC) transporter complex"/>
    <property type="evidence" value="ECO:0007669"/>
    <property type="project" value="TreeGrafter"/>
</dbReference>
<comment type="subcellular location">
    <subcellularLocation>
        <location evidence="1">Cell membrane</location>
        <topology evidence="1">Peripheral membrane protein</topology>
    </subcellularLocation>
</comment>
<dbReference type="AlphaFoldDB" id="A0A074IYV7"/>
<keyword evidence="3" id="KW-0813">Transport</keyword>
<dbReference type="Proteomes" id="UP000027855">
    <property type="component" value="Unassembled WGS sequence"/>
</dbReference>
<dbReference type="GO" id="GO:0005524">
    <property type="term" value="F:ATP binding"/>
    <property type="evidence" value="ECO:0007669"/>
    <property type="project" value="UniProtKB-KW"/>
</dbReference>
<evidence type="ECO:0000313" key="12">
    <source>
        <dbReference type="Proteomes" id="UP000027855"/>
    </source>
</evidence>
<dbReference type="GO" id="GO:0042626">
    <property type="term" value="F:ATPase-coupled transmembrane transporter activity"/>
    <property type="evidence" value="ECO:0007669"/>
    <property type="project" value="TreeGrafter"/>
</dbReference>
<dbReference type="SMART" id="SM00382">
    <property type="entry name" value="AAA"/>
    <property type="match status" value="1"/>
</dbReference>
<dbReference type="PANTHER" id="PTHR43553:SF27">
    <property type="entry name" value="ENERGY-COUPLING FACTOR TRANSPORTER ATP-BINDING PROTEIN ECFA2"/>
    <property type="match status" value="1"/>
</dbReference>
<evidence type="ECO:0000256" key="5">
    <source>
        <dbReference type="ARBA" id="ARBA00022741"/>
    </source>
</evidence>
<comment type="similarity">
    <text evidence="2">Belongs to the ABC transporter superfamily.</text>
</comment>
<evidence type="ECO:0000313" key="10">
    <source>
        <dbReference type="EMBL" id="KEO46923.1"/>
    </source>
</evidence>
<sequence>MFQLKQVACAYEQKKVFTGLDLEIRQGQYVMLMGENGTGKSSLISLLTGFKQEESGRILFLGKDLKECLKDKRQKRDFYSRLGILFQDVDSQLFNSTVYDEIAFGPRQLGLTEEKVSQRVQDTLSLLKIEDLRDRVPYQLSGGEKKKVAFASIMVTNPDVYILDEPFNNLSKEYEEFFRELLHELHSAGKTIIMSAHHFKHLHHEKADVLLFEDGKADFFPAQEVLNNQQVIERLSHY</sequence>
<evidence type="ECO:0000256" key="6">
    <source>
        <dbReference type="ARBA" id="ARBA00022840"/>
    </source>
</evidence>
<protein>
    <submittedName>
        <fullName evidence="10 11">ABC transporter ATP-binding protein</fullName>
    </submittedName>
</protein>
<reference evidence="10 12" key="1">
    <citation type="submission" date="2014-04" db="EMBL/GenBank/DDBJ databases">
        <title>Variable characteristics of bacteriocin-producing Streptococcus salivarius strains isolated from Malaysian subjects.</title>
        <authorList>
            <person name="Philip K."/>
            <person name="Barbour A."/>
        </authorList>
    </citation>
    <scope>NUCLEOTIDE SEQUENCE [LARGE SCALE GENOMIC DNA]</scope>
    <source>
        <strain evidence="10 12">NU10</strain>
    </source>
</reference>
<dbReference type="PROSITE" id="PS50893">
    <property type="entry name" value="ABC_TRANSPORTER_2"/>
    <property type="match status" value="1"/>
</dbReference>
<evidence type="ECO:0000256" key="2">
    <source>
        <dbReference type="ARBA" id="ARBA00005417"/>
    </source>
</evidence>
<evidence type="ECO:0000256" key="3">
    <source>
        <dbReference type="ARBA" id="ARBA00022448"/>
    </source>
</evidence>
<accession>A0A074IYV7</accession>
<dbReference type="PROSITE" id="PS00211">
    <property type="entry name" value="ABC_TRANSPORTER_1"/>
    <property type="match status" value="1"/>
</dbReference>
<keyword evidence="6 10" id="KW-0067">ATP-binding</keyword>
<dbReference type="InterPro" id="IPR027417">
    <property type="entry name" value="P-loop_NTPase"/>
</dbReference>
<dbReference type="Proteomes" id="UP000248776">
    <property type="component" value="Unassembled WGS sequence"/>
</dbReference>
<name>A0A074IYV7_STRSL</name>
<organism evidence="10 12">
    <name type="scientific">Streptococcus salivarius</name>
    <dbReference type="NCBI Taxonomy" id="1304"/>
    <lineage>
        <taxon>Bacteria</taxon>
        <taxon>Bacillati</taxon>
        <taxon>Bacillota</taxon>
        <taxon>Bacilli</taxon>
        <taxon>Lactobacillales</taxon>
        <taxon>Streptococcaceae</taxon>
        <taxon>Streptococcus</taxon>
    </lineage>
</organism>
<dbReference type="InterPro" id="IPR003593">
    <property type="entry name" value="AAA+_ATPase"/>
</dbReference>
<dbReference type="Pfam" id="PF00005">
    <property type="entry name" value="ABC_tran"/>
    <property type="match status" value="1"/>
</dbReference>
<keyword evidence="4" id="KW-1003">Cell membrane</keyword>
<dbReference type="CDD" id="cd03225">
    <property type="entry name" value="ABC_cobalt_CbiO_domain1"/>
    <property type="match status" value="1"/>
</dbReference>
<gene>
    <name evidence="11" type="ORF">CKU37_02610</name>
    <name evidence="10" type="ORF">DL07_00650</name>
</gene>
<dbReference type="InterPro" id="IPR017871">
    <property type="entry name" value="ABC_transporter-like_CS"/>
</dbReference>
<reference evidence="11 13" key="2">
    <citation type="submission" date="2017-08" db="EMBL/GenBank/DDBJ databases">
        <title>Streptococcus salivarius strain HS0302 Genome.</title>
        <authorList>
            <person name="Smith J."/>
            <person name="Deng P."/>
            <person name="Geng M."/>
        </authorList>
    </citation>
    <scope>NUCLEOTIDE SEQUENCE [LARGE SCALE GENOMIC DNA]</scope>
    <source>
        <strain evidence="11 13">HS0302</strain>
    </source>
</reference>
<feature type="domain" description="ABC transporter" evidence="9">
    <location>
        <begin position="2"/>
        <end position="238"/>
    </location>
</feature>
<dbReference type="EMBL" id="NSIW01000004">
    <property type="protein sequence ID" value="PZD56904.1"/>
    <property type="molecule type" value="Genomic_DNA"/>
</dbReference>
<dbReference type="EMBL" id="JJMT01000001">
    <property type="protein sequence ID" value="KEO46923.1"/>
    <property type="molecule type" value="Genomic_DNA"/>
</dbReference>
<dbReference type="SUPFAM" id="SSF52540">
    <property type="entry name" value="P-loop containing nucleoside triphosphate hydrolases"/>
    <property type="match status" value="1"/>
</dbReference>
<dbReference type="InterPro" id="IPR050095">
    <property type="entry name" value="ECF_ABC_transporter_ATP-bd"/>
</dbReference>
<dbReference type="InterPro" id="IPR003439">
    <property type="entry name" value="ABC_transporter-like_ATP-bd"/>
</dbReference>
<dbReference type="InterPro" id="IPR015856">
    <property type="entry name" value="ABC_transpr_CbiO/EcfA_su"/>
</dbReference>
<dbReference type="GO" id="GO:0016887">
    <property type="term" value="F:ATP hydrolysis activity"/>
    <property type="evidence" value="ECO:0007669"/>
    <property type="project" value="InterPro"/>
</dbReference>
<keyword evidence="7" id="KW-1278">Translocase</keyword>
<evidence type="ECO:0000256" key="4">
    <source>
        <dbReference type="ARBA" id="ARBA00022475"/>
    </source>
</evidence>
<keyword evidence="5" id="KW-0547">Nucleotide-binding</keyword>
<evidence type="ECO:0000313" key="13">
    <source>
        <dbReference type="Proteomes" id="UP000248776"/>
    </source>
</evidence>
<evidence type="ECO:0000256" key="1">
    <source>
        <dbReference type="ARBA" id="ARBA00004202"/>
    </source>
</evidence>
<evidence type="ECO:0000259" key="9">
    <source>
        <dbReference type="PROSITE" id="PS50893"/>
    </source>
</evidence>
<proteinExistence type="inferred from homology"/>
<dbReference type="Gene3D" id="3.40.50.300">
    <property type="entry name" value="P-loop containing nucleotide triphosphate hydrolases"/>
    <property type="match status" value="1"/>
</dbReference>
<evidence type="ECO:0000256" key="7">
    <source>
        <dbReference type="ARBA" id="ARBA00022967"/>
    </source>
</evidence>
<dbReference type="PANTHER" id="PTHR43553">
    <property type="entry name" value="HEAVY METAL TRANSPORTER"/>
    <property type="match status" value="1"/>
</dbReference>
<keyword evidence="8" id="KW-0472">Membrane</keyword>
<dbReference type="RefSeq" id="WP_037600280.1">
    <property type="nucleotide sequence ID" value="NZ_JADPCF010000003.1"/>
</dbReference>
<evidence type="ECO:0000256" key="8">
    <source>
        <dbReference type="ARBA" id="ARBA00023136"/>
    </source>
</evidence>
<comment type="caution">
    <text evidence="10">The sequence shown here is derived from an EMBL/GenBank/DDBJ whole genome shotgun (WGS) entry which is preliminary data.</text>
</comment>
<evidence type="ECO:0000313" key="11">
    <source>
        <dbReference type="EMBL" id="PZD56904.1"/>
    </source>
</evidence>